<dbReference type="GO" id="GO:0005615">
    <property type="term" value="C:extracellular space"/>
    <property type="evidence" value="ECO:0007669"/>
    <property type="project" value="InterPro"/>
</dbReference>
<evidence type="ECO:0000313" key="3">
    <source>
        <dbReference type="EMBL" id="RJG06335.1"/>
    </source>
</evidence>
<dbReference type="RefSeq" id="WP_119738821.1">
    <property type="nucleotide sequence ID" value="NZ_QYUN01000002.1"/>
</dbReference>
<proteinExistence type="predicted"/>
<accession>A0A418X1L8</accession>
<dbReference type="EMBL" id="QYUN01000002">
    <property type="protein sequence ID" value="RJG06335.1"/>
    <property type="molecule type" value="Genomic_DNA"/>
</dbReference>
<dbReference type="AlphaFoldDB" id="A0A418X1L8"/>
<dbReference type="PIRSF" id="PIRSF011409">
    <property type="entry name" value="HObutyrate_olig_hydrol"/>
    <property type="match status" value="1"/>
</dbReference>
<organism evidence="3 4">
    <name type="scientific">Noviherbaspirillum cavernae</name>
    <dbReference type="NCBI Taxonomy" id="2320862"/>
    <lineage>
        <taxon>Bacteria</taxon>
        <taxon>Pseudomonadati</taxon>
        <taxon>Pseudomonadota</taxon>
        <taxon>Betaproteobacteria</taxon>
        <taxon>Burkholderiales</taxon>
        <taxon>Oxalobacteraceae</taxon>
        <taxon>Noviherbaspirillum</taxon>
    </lineage>
</organism>
<keyword evidence="4" id="KW-1185">Reference proteome</keyword>
<gene>
    <name evidence="3" type="ORF">D3870_10230</name>
</gene>
<comment type="caution">
    <text evidence="3">The sequence shown here is derived from an EMBL/GenBank/DDBJ whole genome shotgun (WGS) entry which is preliminary data.</text>
</comment>
<dbReference type="OrthoDB" id="4294477at2"/>
<dbReference type="Pfam" id="PF10605">
    <property type="entry name" value="3HBOH"/>
    <property type="match status" value="1"/>
</dbReference>
<keyword evidence="1 3" id="KW-0378">Hydrolase</keyword>
<reference evidence="3 4" key="1">
    <citation type="submission" date="2018-09" db="EMBL/GenBank/DDBJ databases">
        <authorList>
            <person name="Zhu H."/>
        </authorList>
    </citation>
    <scope>NUCLEOTIDE SEQUENCE [LARGE SCALE GENOMIC DNA]</scope>
    <source>
        <strain evidence="3 4">K2R10-39</strain>
    </source>
</reference>
<dbReference type="InterPro" id="IPR029058">
    <property type="entry name" value="AB_hydrolase_fold"/>
</dbReference>
<dbReference type="PROSITE" id="PS51257">
    <property type="entry name" value="PROKAR_LIPOPROTEIN"/>
    <property type="match status" value="1"/>
</dbReference>
<keyword evidence="2" id="KW-0732">Signal</keyword>
<evidence type="ECO:0000256" key="2">
    <source>
        <dbReference type="SAM" id="SignalP"/>
    </source>
</evidence>
<dbReference type="GO" id="GO:0019605">
    <property type="term" value="P:butyrate metabolic process"/>
    <property type="evidence" value="ECO:0007669"/>
    <property type="project" value="InterPro"/>
</dbReference>
<protein>
    <submittedName>
        <fullName evidence="3">D-(-)-3-hydroxybutyrate oligomer hydrolase</fullName>
    </submittedName>
</protein>
<dbReference type="InterPro" id="IPR016582">
    <property type="entry name" value="OHBut_olig_hydro_put"/>
</dbReference>
<sequence length="717" mass="73624">MAIRNAAGLASLIAAGILAGCGGGTSSSASTTPAPEDLNAKPSYLGTVQKSTYDGISDDLLTAGLGKTGMQGALPTYADPTNPTASELRRNTIYSNYRALIDPTTNGGYGSLFGPNVDNSGNATLGEGKIAGDEFIAYADDGTGQINVTLMVQVPAGFDKANPCIVTATSSGSRGVYGAIGTAGDWGLKQKCAVAYTDKGSGMGFHNLQSNTVNLINGTRATAAAAGKNSNFTANLTDVELTAFNAVTPNRFALKQAHSQQNSEKDWGKYTLQAVEFAFYVLNEKFGDTARDGQSKLNTIKPSNTLVIASSASNGGGAALLAAEQDTKGLIDGVAVSEPVTEVALNAGLTIKRGAAAVSKAGLGLYDTLTIGNLYQPCAALSAQLATSPLLALVNTTLGTNRCASLKAKGLLTANTTATQAGEALQKLRDAGFENESDLYHASHYGTYALLAPYYANMYGKFSVKDNLCGYSFAPVVAATGALTTLTAAQEAQLFATANGTPSGGLGLVNNNAVGAPVADAFSTSPSTNAMDYNIDGAICLRNLATGTDIVTGAPLTGPALSNSQRVRAGMAEVQRSANLRGKPAIIVHGRNDALIPVNNNSRAYFAANKLAEGAASKLSYLEITNAQHFDSFLGFAGYDTRLIPIHRYHIQAMNMMYAHLKNGAALPASQVVRTVPRGGAAGAAPAINVANVPAAPATPAAADQITFANNTVTVPD</sequence>
<dbReference type="GO" id="GO:0047989">
    <property type="term" value="F:hydroxybutyrate-dimer hydrolase activity"/>
    <property type="evidence" value="ECO:0007669"/>
    <property type="project" value="InterPro"/>
</dbReference>
<feature type="chain" id="PRO_5019303794" evidence="2">
    <location>
        <begin position="20"/>
        <end position="717"/>
    </location>
</feature>
<dbReference type="Proteomes" id="UP000285190">
    <property type="component" value="Unassembled WGS sequence"/>
</dbReference>
<name>A0A418X1L8_9BURK</name>
<dbReference type="Gene3D" id="3.40.50.1820">
    <property type="entry name" value="alpha/beta hydrolase"/>
    <property type="match status" value="1"/>
</dbReference>
<feature type="signal peptide" evidence="2">
    <location>
        <begin position="1"/>
        <end position="19"/>
    </location>
</feature>
<evidence type="ECO:0000256" key="1">
    <source>
        <dbReference type="ARBA" id="ARBA00022801"/>
    </source>
</evidence>
<evidence type="ECO:0000313" key="4">
    <source>
        <dbReference type="Proteomes" id="UP000285190"/>
    </source>
</evidence>